<dbReference type="GO" id="GO:0008484">
    <property type="term" value="F:sulfuric ester hydrolase activity"/>
    <property type="evidence" value="ECO:0007669"/>
    <property type="project" value="InterPro"/>
</dbReference>
<feature type="signal peptide" evidence="8">
    <location>
        <begin position="1"/>
        <end position="23"/>
    </location>
</feature>
<reference evidence="10 11" key="1">
    <citation type="submission" date="2024-03" db="EMBL/GenBank/DDBJ databases">
        <title>The genome assembly and annotation of the cricket Gryllus longicercus Weissman &amp; Gray.</title>
        <authorList>
            <person name="Szrajer S."/>
            <person name="Gray D."/>
            <person name="Ylla G."/>
        </authorList>
    </citation>
    <scope>NUCLEOTIDE SEQUENCE [LARGE SCALE GENOMIC DNA]</scope>
    <source>
        <strain evidence="10">DAG 2021-001</strain>
        <tissue evidence="10">Whole body minus gut</tissue>
    </source>
</reference>
<organism evidence="10 11">
    <name type="scientific">Gryllus longicercus</name>
    <dbReference type="NCBI Taxonomy" id="2509291"/>
    <lineage>
        <taxon>Eukaryota</taxon>
        <taxon>Metazoa</taxon>
        <taxon>Ecdysozoa</taxon>
        <taxon>Arthropoda</taxon>
        <taxon>Hexapoda</taxon>
        <taxon>Insecta</taxon>
        <taxon>Pterygota</taxon>
        <taxon>Neoptera</taxon>
        <taxon>Polyneoptera</taxon>
        <taxon>Orthoptera</taxon>
        <taxon>Ensifera</taxon>
        <taxon>Gryllidea</taxon>
        <taxon>Grylloidea</taxon>
        <taxon>Gryllidae</taxon>
        <taxon>Gryllinae</taxon>
        <taxon>Gryllus</taxon>
    </lineage>
</organism>
<dbReference type="Proteomes" id="UP001378592">
    <property type="component" value="Unassembled WGS sequence"/>
</dbReference>
<evidence type="ECO:0000313" key="11">
    <source>
        <dbReference type="Proteomes" id="UP001378592"/>
    </source>
</evidence>
<evidence type="ECO:0000256" key="1">
    <source>
        <dbReference type="ARBA" id="ARBA00001913"/>
    </source>
</evidence>
<dbReference type="PROSITE" id="PS00149">
    <property type="entry name" value="SULFATASE_2"/>
    <property type="match status" value="1"/>
</dbReference>
<protein>
    <recommendedName>
        <fullName evidence="9">Sulfatase N-terminal domain-containing protein</fullName>
    </recommendedName>
</protein>
<evidence type="ECO:0000256" key="2">
    <source>
        <dbReference type="ARBA" id="ARBA00008779"/>
    </source>
</evidence>
<dbReference type="EMBL" id="JAZDUA010000646">
    <property type="protein sequence ID" value="KAK7790312.1"/>
    <property type="molecule type" value="Genomic_DNA"/>
</dbReference>
<dbReference type="PANTHER" id="PTHR10342">
    <property type="entry name" value="ARYLSULFATASE"/>
    <property type="match status" value="1"/>
</dbReference>
<accession>A0AAN9Z066</accession>
<dbReference type="AlphaFoldDB" id="A0AAN9Z066"/>
<keyword evidence="11" id="KW-1185">Reference proteome</keyword>
<dbReference type="SUPFAM" id="SSF53649">
    <property type="entry name" value="Alkaline phosphatase-like"/>
    <property type="match status" value="1"/>
</dbReference>
<gene>
    <name evidence="10" type="ORF">R5R35_014399</name>
</gene>
<keyword evidence="7" id="KW-1133">Transmembrane helix</keyword>
<evidence type="ECO:0000256" key="5">
    <source>
        <dbReference type="ARBA" id="ARBA00022837"/>
    </source>
</evidence>
<feature type="domain" description="Sulfatase N-terminal" evidence="9">
    <location>
        <begin position="31"/>
        <end position="356"/>
    </location>
</feature>
<dbReference type="InterPro" id="IPR000917">
    <property type="entry name" value="Sulfatase_N"/>
</dbReference>
<dbReference type="PANTHER" id="PTHR10342:SF264">
    <property type="entry name" value="MIP05773P-RELATED"/>
    <property type="match status" value="1"/>
</dbReference>
<dbReference type="PROSITE" id="PS00523">
    <property type="entry name" value="SULFATASE_1"/>
    <property type="match status" value="1"/>
</dbReference>
<keyword evidence="6" id="KW-0325">Glycoprotein</keyword>
<feature type="transmembrane region" description="Helical" evidence="7">
    <location>
        <begin position="604"/>
        <end position="626"/>
    </location>
</feature>
<evidence type="ECO:0000256" key="8">
    <source>
        <dbReference type="SAM" id="SignalP"/>
    </source>
</evidence>
<dbReference type="Gene3D" id="3.30.1120.10">
    <property type="match status" value="1"/>
</dbReference>
<dbReference type="Pfam" id="PF00884">
    <property type="entry name" value="Sulfatase"/>
    <property type="match status" value="1"/>
</dbReference>
<evidence type="ECO:0000256" key="3">
    <source>
        <dbReference type="ARBA" id="ARBA00022723"/>
    </source>
</evidence>
<proteinExistence type="inferred from homology"/>
<evidence type="ECO:0000256" key="4">
    <source>
        <dbReference type="ARBA" id="ARBA00022801"/>
    </source>
</evidence>
<dbReference type="InterPro" id="IPR017850">
    <property type="entry name" value="Alkaline_phosphatase_core_sf"/>
</dbReference>
<evidence type="ECO:0000259" key="9">
    <source>
        <dbReference type="Pfam" id="PF00884"/>
    </source>
</evidence>
<dbReference type="InterPro" id="IPR024607">
    <property type="entry name" value="Sulfatase_CS"/>
</dbReference>
<keyword evidence="3" id="KW-0479">Metal-binding</keyword>
<evidence type="ECO:0000256" key="6">
    <source>
        <dbReference type="ARBA" id="ARBA00023180"/>
    </source>
</evidence>
<evidence type="ECO:0000256" key="7">
    <source>
        <dbReference type="SAM" id="Phobius"/>
    </source>
</evidence>
<dbReference type="CDD" id="cd16029">
    <property type="entry name" value="4-S"/>
    <property type="match status" value="1"/>
</dbReference>
<evidence type="ECO:0000313" key="10">
    <source>
        <dbReference type="EMBL" id="KAK7790312.1"/>
    </source>
</evidence>
<feature type="chain" id="PRO_5042912639" description="Sulfatase N-terminal domain-containing protein" evidence="8">
    <location>
        <begin position="24"/>
        <end position="657"/>
    </location>
</feature>
<keyword evidence="7" id="KW-0812">Transmembrane</keyword>
<name>A0AAN9Z066_9ORTH</name>
<dbReference type="Gene3D" id="3.40.720.10">
    <property type="entry name" value="Alkaline Phosphatase, subunit A"/>
    <property type="match status" value="1"/>
</dbReference>
<keyword evidence="4" id="KW-0378">Hydrolase</keyword>
<comment type="cofactor">
    <cofactor evidence="1">
        <name>Ca(2+)</name>
        <dbReference type="ChEBI" id="CHEBI:29108"/>
    </cofactor>
</comment>
<dbReference type="GO" id="GO:0046872">
    <property type="term" value="F:metal ion binding"/>
    <property type="evidence" value="ECO:0007669"/>
    <property type="project" value="UniProtKB-KW"/>
</dbReference>
<keyword evidence="8" id="KW-0732">Signal</keyword>
<dbReference type="InterPro" id="IPR047115">
    <property type="entry name" value="ARSB"/>
</dbReference>
<comment type="caution">
    <text evidence="10">The sequence shown here is derived from an EMBL/GenBank/DDBJ whole genome shotgun (WGS) entry which is preliminary data.</text>
</comment>
<sequence length="657" mass="74631">MFAVFRPSSWLVLAVWLAVGVTSQLPPNRRPHIIVILADDLGWNDVSFHGSNQIPTPNIDALAYNGVILNNHYVPALCTPSRAAFMTGKYPTHTGMQHLVILAPEPWGLPLSERIMPQHLKRAGYATHAIGKWHLGFFRKEYTPTYRGFDSHFGYWNGYQDYYDHSMRATVDPYKGYDMRRNMSIDYSSAGKYSTQLFTDEAVDIINKHNPQQGPLFMYLSHLAPHTGNYDNPFQAPDEDIARFGHIEDPERRVYAAMVSRLDQSIGEVMQALRNKGMLENSIVVFMSDNGAPTYGIHSNRGSNWPLRGQKHSPWEGGVRGVAAIWSPLIKNPQRVSNQMMHMTDWLPTFYSAAGMDVRELGHIDGVDMWAALTENKTSPRTEVLHNIDDKYNYAALTRGDWKYITGTTTGLWDNWYGESGHDSPAVPFYRSESVLRSKTGVVIAGLLTKLQLKEKLENKQKEAEKSNLTPGKTRYNRLKLLTDSSIFSLRKQSEVRCKINHPADIKMECRPKESPCLFNLRDDPCETTNLANSRPLVLLSLEESLQKYRRTAVPPNNVPADPRANPANHNGTWTSWQDHIYDSKMNSMDIEVFPMRPSPITNLLVLIVLFTVVVMFIMVIVIRLFQSTEKSRKLSVFAIFPVKESEVCDPKNNVVK</sequence>
<keyword evidence="5" id="KW-0106">Calcium</keyword>
<comment type="similarity">
    <text evidence="2">Belongs to the sulfatase family.</text>
</comment>
<keyword evidence="7" id="KW-0472">Membrane</keyword>